<organism evidence="2 3">
    <name type="scientific">Bradyrhizobium japonicum</name>
    <dbReference type="NCBI Taxonomy" id="375"/>
    <lineage>
        <taxon>Bacteria</taxon>
        <taxon>Pseudomonadati</taxon>
        <taxon>Pseudomonadota</taxon>
        <taxon>Alphaproteobacteria</taxon>
        <taxon>Hyphomicrobiales</taxon>
        <taxon>Nitrobacteraceae</taxon>
        <taxon>Bradyrhizobium</taxon>
    </lineage>
</organism>
<dbReference type="AlphaFoldDB" id="A0A0A3XQU6"/>
<protein>
    <submittedName>
        <fullName evidence="2">Uncharacterized protein</fullName>
    </submittedName>
</protein>
<evidence type="ECO:0000256" key="1">
    <source>
        <dbReference type="SAM" id="MobiDB-lite"/>
    </source>
</evidence>
<proteinExistence type="predicted"/>
<sequence>MVEGQMARRLRPEDEDSGCSSEPIDTSVHRWAREPWPRKLQPILDGLEIDALDEGARLYLQRQLYIGSLFDQDRTGHVVMTLRCITEPEGNEGALSEMNLRAVSSAIGPFEDRGLALIEAFDQIPLLSVFEQMRALEYFYVSEATAALERILKHKLRRLLPLPPPPPSKEEIREAKRRATEAARQALKEASGRVVAQKLDLGRRLAEIRDNTPSNTKFGHLARHQFDLHDPAEVAEMIRVWRRYGDRPDIFSRVRSWRVLADLARTLLPERARQDFKAKILAGEKVLAKTIAAKACL</sequence>
<dbReference type="Proteomes" id="UP000030377">
    <property type="component" value="Unassembled WGS sequence"/>
</dbReference>
<dbReference type="EMBL" id="JRPN01000024">
    <property type="protein sequence ID" value="KGT75644.1"/>
    <property type="molecule type" value="Genomic_DNA"/>
</dbReference>
<evidence type="ECO:0000313" key="3">
    <source>
        <dbReference type="Proteomes" id="UP000030377"/>
    </source>
</evidence>
<accession>A0A0A3XQU6</accession>
<feature type="region of interest" description="Disordered" evidence="1">
    <location>
        <begin position="1"/>
        <end position="26"/>
    </location>
</feature>
<gene>
    <name evidence="2" type="ORF">MA20_30965</name>
</gene>
<evidence type="ECO:0000313" key="2">
    <source>
        <dbReference type="EMBL" id="KGT75644.1"/>
    </source>
</evidence>
<comment type="caution">
    <text evidence="2">The sequence shown here is derived from an EMBL/GenBank/DDBJ whole genome shotgun (WGS) entry which is preliminary data.</text>
</comment>
<name>A0A0A3XQU6_BRAJP</name>
<reference evidence="2 3" key="1">
    <citation type="submission" date="2014-09" db="EMBL/GenBank/DDBJ databases">
        <title>Draft genome of Bradyrhizobium japonicum Is-34.</title>
        <authorList>
            <person name="Tsurumaru H."/>
            <person name="Yamakawa T."/>
            <person name="Hashimoto S."/>
            <person name="Okizaki K."/>
            <person name="Kanesaki Y."/>
            <person name="Yoshikawa H."/>
            <person name="Yajima S."/>
        </authorList>
    </citation>
    <scope>NUCLEOTIDE SEQUENCE [LARGE SCALE GENOMIC DNA]</scope>
    <source>
        <strain evidence="2 3">Is-34</strain>
    </source>
</reference>